<feature type="region of interest" description="Disordered" evidence="3">
    <location>
        <begin position="804"/>
        <end position="827"/>
    </location>
</feature>
<comment type="caution">
    <text evidence="5">The sequence shown here is derived from an EMBL/GenBank/DDBJ whole genome shotgun (WGS) entry which is preliminary data.</text>
</comment>
<dbReference type="PROSITE" id="PS50043">
    <property type="entry name" value="HTH_LUXR_2"/>
    <property type="match status" value="1"/>
</dbReference>
<dbReference type="Pfam" id="PF00196">
    <property type="entry name" value="GerE"/>
    <property type="match status" value="1"/>
</dbReference>
<dbReference type="PANTHER" id="PTHR16305:SF35">
    <property type="entry name" value="TRANSCRIPTIONAL ACTIVATOR DOMAIN"/>
    <property type="match status" value="1"/>
</dbReference>
<dbReference type="InterPro" id="IPR016032">
    <property type="entry name" value="Sig_transdc_resp-reg_C-effctor"/>
</dbReference>
<dbReference type="Pfam" id="PF13191">
    <property type="entry name" value="AAA_16"/>
    <property type="match status" value="1"/>
</dbReference>
<gene>
    <name evidence="5" type="ORF">BJ965_002472</name>
</gene>
<keyword evidence="6" id="KW-1185">Reference proteome</keyword>
<dbReference type="SUPFAM" id="SSF46894">
    <property type="entry name" value="C-terminal effector domain of the bipartite response regulators"/>
    <property type="match status" value="1"/>
</dbReference>
<dbReference type="GO" id="GO:0003677">
    <property type="term" value="F:DNA binding"/>
    <property type="evidence" value="ECO:0007669"/>
    <property type="project" value="UniProtKB-KW"/>
</dbReference>
<dbReference type="InterPro" id="IPR027417">
    <property type="entry name" value="P-loop_NTPase"/>
</dbReference>
<sequence length="906" mass="97921">MVVEAAAGCGKSELLEEFAHRVEPLGPSLLQATAIAEERGTPLSVLRNLVNGAPFPDDVVRRFQTTSDATIRKISAEGRERARHDAAWYDLTRTFCGEVRALAQRTPVVVAVDDLHHADPDSVRQLVHLARHCRNVPLLLVLTRSPVGGPADRTVGDELFRQPNVERIQLPRLRLEDVVDILGHQSRPDTAVAERYLAVSGGNPLLLGALLEDTRAEPGSVGGAPDTGPRPGQAYGKAVLACLDRGGERTREVATGMAVLGEACTDELLSRLLDVSLVELAENLGALRGSGIVTGDAFQHPAVEAAVLESLEPSFRLDLHWRSARLLHASGAAAALAAEHLREAGRAEGAWAVGVLMEAADDALSADEVRRAVSYLELAHGAAADPLVRTDIKIKMGAATRRISAGEAELHVDDALRNLRADRLDPADARGLGAALLAHGRLEQAQALLGPGLLPAEGEAVLAVAGRRIAEPQEGAPGGGPYPAAALRARTGEATTDGPQLRRTGIPVLTRRAAPRPDRLTQRVADADGLLEANRLTDATFDLVLDALWTLLSLGALQRVRRWCDHFIHESATRGAPGWEAAFTAVRAEGALHGGNLAEVDRDARRCLTLLSGRHPAPLEASAVSHLVTVLVVRGKCKEAARQLSRPMADSLSGTIHWLDYLRARGLYYLATQQHHAALRDFHEVGRIAERWGADRPALLPWRTDIAQALLFLGEREQGLRLATEQLAMTEGDTPRIRGISLRMQGLASEGAARLDLLDRAVVELDRADDRLELARALFDLADAHRQARQSRQAAMTLRKARQVAKGCGMRPAPNRIGSSGGAPRGERIFAATPEQRDDWGHLSESERKVASLAAGGYTNREISVRLYITMSTVEQHLTRVYRKLKIRGREELLAAPRAYDFENSA</sequence>
<dbReference type="GO" id="GO:0006355">
    <property type="term" value="P:regulation of DNA-templated transcription"/>
    <property type="evidence" value="ECO:0007669"/>
    <property type="project" value="InterPro"/>
</dbReference>
<keyword evidence="2" id="KW-0067">ATP-binding</keyword>
<keyword evidence="5" id="KW-0238">DNA-binding</keyword>
<evidence type="ECO:0000313" key="6">
    <source>
        <dbReference type="Proteomes" id="UP000565089"/>
    </source>
</evidence>
<accession>A0A7W7DMR4</accession>
<dbReference type="PANTHER" id="PTHR16305">
    <property type="entry name" value="TESTICULAR SOLUBLE ADENYLYL CYCLASE"/>
    <property type="match status" value="1"/>
</dbReference>
<dbReference type="PROSITE" id="PS00622">
    <property type="entry name" value="HTH_LUXR_1"/>
    <property type="match status" value="1"/>
</dbReference>
<dbReference type="EMBL" id="JACHMS010000001">
    <property type="protein sequence ID" value="MBB4712590.1"/>
    <property type="molecule type" value="Genomic_DNA"/>
</dbReference>
<dbReference type="InterPro" id="IPR011990">
    <property type="entry name" value="TPR-like_helical_dom_sf"/>
</dbReference>
<dbReference type="CDD" id="cd06170">
    <property type="entry name" value="LuxR_C_like"/>
    <property type="match status" value="1"/>
</dbReference>
<dbReference type="InterPro" id="IPR000792">
    <property type="entry name" value="Tscrpt_reg_LuxR_C"/>
</dbReference>
<evidence type="ECO:0000256" key="2">
    <source>
        <dbReference type="ARBA" id="ARBA00022840"/>
    </source>
</evidence>
<dbReference type="Gene3D" id="1.10.10.10">
    <property type="entry name" value="Winged helix-like DNA-binding domain superfamily/Winged helix DNA-binding domain"/>
    <property type="match status" value="1"/>
</dbReference>
<organism evidence="5 6">
    <name type="scientific">Streptomyces luteogriseus</name>
    <dbReference type="NCBI Taxonomy" id="68233"/>
    <lineage>
        <taxon>Bacteria</taxon>
        <taxon>Bacillati</taxon>
        <taxon>Actinomycetota</taxon>
        <taxon>Actinomycetes</taxon>
        <taxon>Kitasatosporales</taxon>
        <taxon>Streptomycetaceae</taxon>
        <taxon>Streptomyces</taxon>
    </lineage>
</organism>
<dbReference type="GO" id="GO:0004016">
    <property type="term" value="F:adenylate cyclase activity"/>
    <property type="evidence" value="ECO:0007669"/>
    <property type="project" value="TreeGrafter"/>
</dbReference>
<evidence type="ECO:0000313" key="5">
    <source>
        <dbReference type="EMBL" id="MBB4712590.1"/>
    </source>
</evidence>
<evidence type="ECO:0000259" key="4">
    <source>
        <dbReference type="PROSITE" id="PS50043"/>
    </source>
</evidence>
<dbReference type="SUPFAM" id="SSF48452">
    <property type="entry name" value="TPR-like"/>
    <property type="match status" value="1"/>
</dbReference>
<dbReference type="AlphaFoldDB" id="A0A7W7DMR4"/>
<proteinExistence type="predicted"/>
<dbReference type="InterPro" id="IPR036388">
    <property type="entry name" value="WH-like_DNA-bd_sf"/>
</dbReference>
<dbReference type="GO" id="GO:0005524">
    <property type="term" value="F:ATP binding"/>
    <property type="evidence" value="ECO:0007669"/>
    <property type="project" value="UniProtKB-KW"/>
</dbReference>
<dbReference type="SUPFAM" id="SSF52540">
    <property type="entry name" value="P-loop containing nucleoside triphosphate hydrolases"/>
    <property type="match status" value="1"/>
</dbReference>
<dbReference type="InterPro" id="IPR041664">
    <property type="entry name" value="AAA_16"/>
</dbReference>
<dbReference type="SMART" id="SM00421">
    <property type="entry name" value="HTH_LUXR"/>
    <property type="match status" value="1"/>
</dbReference>
<name>A0A7W7DMR4_9ACTN</name>
<feature type="domain" description="HTH luxR-type" evidence="4">
    <location>
        <begin position="836"/>
        <end position="901"/>
    </location>
</feature>
<evidence type="ECO:0000256" key="1">
    <source>
        <dbReference type="ARBA" id="ARBA00022741"/>
    </source>
</evidence>
<dbReference type="GO" id="GO:0005737">
    <property type="term" value="C:cytoplasm"/>
    <property type="evidence" value="ECO:0007669"/>
    <property type="project" value="TreeGrafter"/>
</dbReference>
<protein>
    <submittedName>
        <fullName evidence="5">DNA-binding CsgD family transcriptional regulator/tetratricopeptide (TPR) repeat protein</fullName>
    </submittedName>
</protein>
<dbReference type="Gene3D" id="1.25.40.10">
    <property type="entry name" value="Tetratricopeptide repeat domain"/>
    <property type="match status" value="1"/>
</dbReference>
<reference evidence="5 6" key="1">
    <citation type="submission" date="2020-08" db="EMBL/GenBank/DDBJ databases">
        <title>Sequencing the genomes of 1000 actinobacteria strains.</title>
        <authorList>
            <person name="Klenk H.-P."/>
        </authorList>
    </citation>
    <scope>NUCLEOTIDE SEQUENCE [LARGE SCALE GENOMIC DNA]</scope>
    <source>
        <strain evidence="5 6">DSM 40483</strain>
    </source>
</reference>
<dbReference type="Proteomes" id="UP000565089">
    <property type="component" value="Unassembled WGS sequence"/>
</dbReference>
<keyword evidence="1" id="KW-0547">Nucleotide-binding</keyword>
<dbReference type="PRINTS" id="PR00038">
    <property type="entry name" value="HTHLUXR"/>
</dbReference>
<evidence type="ECO:0000256" key="3">
    <source>
        <dbReference type="SAM" id="MobiDB-lite"/>
    </source>
</evidence>